<dbReference type="STRING" id="673521.SAMN05660991_04176"/>
<organism evidence="2 3">
    <name type="scientific">Trujillonella endophytica</name>
    <dbReference type="NCBI Taxonomy" id="673521"/>
    <lineage>
        <taxon>Bacteria</taxon>
        <taxon>Bacillati</taxon>
        <taxon>Actinomycetota</taxon>
        <taxon>Actinomycetes</taxon>
        <taxon>Geodermatophilales</taxon>
        <taxon>Geodermatophilaceae</taxon>
        <taxon>Trujillonella</taxon>
    </lineage>
</organism>
<keyword evidence="1" id="KW-0732">Signal</keyword>
<dbReference type="RefSeq" id="WP_091948307.1">
    <property type="nucleotide sequence ID" value="NZ_FOEE01000017.1"/>
</dbReference>
<evidence type="ECO:0008006" key="4">
    <source>
        <dbReference type="Google" id="ProtNLM"/>
    </source>
</evidence>
<evidence type="ECO:0000313" key="2">
    <source>
        <dbReference type="EMBL" id="SEP23781.1"/>
    </source>
</evidence>
<feature type="signal peptide" evidence="1">
    <location>
        <begin position="1"/>
        <end position="21"/>
    </location>
</feature>
<proteinExistence type="predicted"/>
<accession>A0A1H8W819</accession>
<dbReference type="Proteomes" id="UP000198960">
    <property type="component" value="Unassembled WGS sequence"/>
</dbReference>
<evidence type="ECO:0000256" key="1">
    <source>
        <dbReference type="SAM" id="SignalP"/>
    </source>
</evidence>
<sequence length="151" mass="14840">MRIRTLTAATALAAGATVALAAPAAAAPPNQSGLVNVNVSDLVVQIPIGIAANICDVNVAVLVQDLVDDAANCDAEATPDADAEITRAPGGPGTQEGLVNVNVSDIDIQAPIGVVANVCDVNVAVLAGLVADDAVPCEGSALPTSDITILP</sequence>
<protein>
    <recommendedName>
        <fullName evidence="4">Small secreted domain</fullName>
    </recommendedName>
</protein>
<reference evidence="3" key="1">
    <citation type="submission" date="2016-10" db="EMBL/GenBank/DDBJ databases">
        <authorList>
            <person name="Varghese N."/>
            <person name="Submissions S."/>
        </authorList>
    </citation>
    <scope>NUCLEOTIDE SEQUENCE [LARGE SCALE GENOMIC DNA]</scope>
    <source>
        <strain evidence="3">DSM 45413</strain>
    </source>
</reference>
<feature type="chain" id="PRO_5011611362" description="Small secreted domain" evidence="1">
    <location>
        <begin position="22"/>
        <end position="151"/>
    </location>
</feature>
<keyword evidence="3" id="KW-1185">Reference proteome</keyword>
<gene>
    <name evidence="2" type="ORF">SAMN05660991_04176</name>
</gene>
<name>A0A1H8W819_9ACTN</name>
<dbReference type="AlphaFoldDB" id="A0A1H8W819"/>
<dbReference type="EMBL" id="FOEE01000017">
    <property type="protein sequence ID" value="SEP23781.1"/>
    <property type="molecule type" value="Genomic_DNA"/>
</dbReference>
<evidence type="ECO:0000313" key="3">
    <source>
        <dbReference type="Proteomes" id="UP000198960"/>
    </source>
</evidence>